<gene>
    <name evidence="2" type="ORF">MUK42_04500</name>
</gene>
<evidence type="ECO:0000313" key="3">
    <source>
        <dbReference type="Proteomes" id="UP001055439"/>
    </source>
</evidence>
<evidence type="ECO:0000313" key="2">
    <source>
        <dbReference type="EMBL" id="URD91847.1"/>
    </source>
</evidence>
<name>A0A9E7JRW4_9LILI</name>
<feature type="compositionally biased region" description="Gly residues" evidence="1">
    <location>
        <begin position="79"/>
        <end position="90"/>
    </location>
</feature>
<dbReference type="Proteomes" id="UP001055439">
    <property type="component" value="Chromosome 3"/>
</dbReference>
<dbReference type="AlphaFoldDB" id="A0A9E7JRW4"/>
<keyword evidence="3" id="KW-1185">Reference proteome</keyword>
<sequence length="215" mass="22837">MSDLSSSAYKSKPFLPMPHKPPDGYYPKGYILVTMFHARAAFSGHCSSCCSNLSGGGGLEDVDSVVMGTRADRDRGWSGSSGRGGGGGRGHAMHHALTVATRVPRGSLPSCGPRCAMGKRQSLCLCDAWGQTRAPRSDHVDLSFLASPPPHSSIPSHPIPSHAFAATLTAAGRWCAGRDLKKQSFTVSISYQTAPRPDSQHLVTFSNNESNQKVI</sequence>
<organism evidence="2 3">
    <name type="scientific">Musa troglodytarum</name>
    <name type="common">fe'i banana</name>
    <dbReference type="NCBI Taxonomy" id="320322"/>
    <lineage>
        <taxon>Eukaryota</taxon>
        <taxon>Viridiplantae</taxon>
        <taxon>Streptophyta</taxon>
        <taxon>Embryophyta</taxon>
        <taxon>Tracheophyta</taxon>
        <taxon>Spermatophyta</taxon>
        <taxon>Magnoliopsida</taxon>
        <taxon>Liliopsida</taxon>
        <taxon>Zingiberales</taxon>
        <taxon>Musaceae</taxon>
        <taxon>Musa</taxon>
    </lineage>
</organism>
<accession>A0A9E7JRW4</accession>
<dbReference type="OrthoDB" id="10602630at2759"/>
<proteinExistence type="predicted"/>
<dbReference type="EMBL" id="CP097505">
    <property type="protein sequence ID" value="URD91848.1"/>
    <property type="molecule type" value="Genomic_DNA"/>
</dbReference>
<feature type="region of interest" description="Disordered" evidence="1">
    <location>
        <begin position="72"/>
        <end position="92"/>
    </location>
</feature>
<dbReference type="EMBL" id="CP097505">
    <property type="protein sequence ID" value="URD91847.1"/>
    <property type="molecule type" value="Genomic_DNA"/>
</dbReference>
<protein>
    <submittedName>
        <fullName evidence="2">Uncharacterized protein</fullName>
    </submittedName>
</protein>
<reference evidence="2" key="1">
    <citation type="submission" date="2022-05" db="EMBL/GenBank/DDBJ databases">
        <title>The Musa troglodytarum L. genome provides insights into the mechanism of non-climacteric behaviour and enrichment of carotenoids.</title>
        <authorList>
            <person name="Wang J."/>
        </authorList>
    </citation>
    <scope>NUCLEOTIDE SEQUENCE</scope>
    <source>
        <tissue evidence="2">Leaf</tissue>
    </source>
</reference>
<evidence type="ECO:0000256" key="1">
    <source>
        <dbReference type="SAM" id="MobiDB-lite"/>
    </source>
</evidence>